<evidence type="ECO:0000256" key="6">
    <source>
        <dbReference type="ARBA" id="ARBA00023295"/>
    </source>
</evidence>
<dbReference type="InterPro" id="IPR008979">
    <property type="entry name" value="Galactose-bd-like_sf"/>
</dbReference>
<organism evidence="9 10">
    <name type="scientific">Lentisphaera araneosa HTCC2155</name>
    <dbReference type="NCBI Taxonomy" id="313628"/>
    <lineage>
        <taxon>Bacteria</taxon>
        <taxon>Pseudomonadati</taxon>
        <taxon>Lentisphaerota</taxon>
        <taxon>Lentisphaeria</taxon>
        <taxon>Lentisphaerales</taxon>
        <taxon>Lentisphaeraceae</taxon>
        <taxon>Lentisphaera</taxon>
    </lineage>
</organism>
<evidence type="ECO:0000313" key="9">
    <source>
        <dbReference type="EMBL" id="EDM27925.1"/>
    </source>
</evidence>
<dbReference type="InterPro" id="IPR000933">
    <property type="entry name" value="Glyco_hydro_29"/>
</dbReference>
<evidence type="ECO:0000256" key="1">
    <source>
        <dbReference type="ARBA" id="ARBA00004071"/>
    </source>
</evidence>
<dbReference type="Pfam" id="PF00754">
    <property type="entry name" value="F5_F8_type_C"/>
    <property type="match status" value="1"/>
</dbReference>
<dbReference type="GO" id="GO:0004560">
    <property type="term" value="F:alpha-L-fucosidase activity"/>
    <property type="evidence" value="ECO:0007669"/>
    <property type="project" value="InterPro"/>
</dbReference>
<dbReference type="Gene3D" id="2.60.120.260">
    <property type="entry name" value="Galactose-binding domain-like"/>
    <property type="match status" value="1"/>
</dbReference>
<dbReference type="EMBL" id="ABCK01000007">
    <property type="protein sequence ID" value="EDM27925.1"/>
    <property type="molecule type" value="Genomic_DNA"/>
</dbReference>
<dbReference type="PRINTS" id="PR00741">
    <property type="entry name" value="GLHYDRLASE29"/>
</dbReference>
<comment type="similarity">
    <text evidence="2">Belongs to the glycosyl hydrolase 29 family.</text>
</comment>
<reference evidence="9 10" key="1">
    <citation type="journal article" date="2010" name="J. Bacteriol.">
        <title>Genome sequence of Lentisphaera araneosa HTCC2155T, the type species of the order Lentisphaerales in the phylum Lentisphaerae.</title>
        <authorList>
            <person name="Thrash J.C."/>
            <person name="Cho J.C."/>
            <person name="Vergin K.L."/>
            <person name="Morris R.M."/>
            <person name="Giovannoni S.J."/>
        </authorList>
    </citation>
    <scope>NUCLEOTIDE SEQUENCE [LARGE SCALE GENOMIC DNA]</scope>
    <source>
        <strain evidence="9 10">HTCC2155</strain>
    </source>
</reference>
<dbReference type="GO" id="GO:0006004">
    <property type="term" value="P:fucose metabolic process"/>
    <property type="evidence" value="ECO:0007669"/>
    <property type="project" value="InterPro"/>
</dbReference>
<dbReference type="SUPFAM" id="SSF51445">
    <property type="entry name" value="(Trans)glycosidases"/>
    <property type="match status" value="1"/>
</dbReference>
<gene>
    <name evidence="9" type="ORF">LNTAR_00950</name>
</gene>
<dbReference type="InterPro" id="IPR017853">
    <property type="entry name" value="GH"/>
</dbReference>
<feature type="domain" description="F5/8 type C" evidence="8">
    <location>
        <begin position="447"/>
        <end position="589"/>
    </location>
</feature>
<dbReference type="GO" id="GO:0005764">
    <property type="term" value="C:lysosome"/>
    <property type="evidence" value="ECO:0007669"/>
    <property type="project" value="TreeGrafter"/>
</dbReference>
<dbReference type="STRING" id="313628.LNTAR_00950"/>
<dbReference type="Proteomes" id="UP000004947">
    <property type="component" value="Unassembled WGS sequence"/>
</dbReference>
<keyword evidence="4 7" id="KW-0732">Signal</keyword>
<evidence type="ECO:0000256" key="3">
    <source>
        <dbReference type="ARBA" id="ARBA00012662"/>
    </source>
</evidence>
<dbReference type="SUPFAM" id="SSF49785">
    <property type="entry name" value="Galactose-binding domain-like"/>
    <property type="match status" value="1"/>
</dbReference>
<feature type="chain" id="PRO_5002694482" description="alpha-L-fucosidase" evidence="7">
    <location>
        <begin position="21"/>
        <end position="589"/>
    </location>
</feature>
<dbReference type="GO" id="GO:0016139">
    <property type="term" value="P:glycoside catabolic process"/>
    <property type="evidence" value="ECO:0007669"/>
    <property type="project" value="TreeGrafter"/>
</dbReference>
<proteinExistence type="inferred from homology"/>
<dbReference type="EC" id="3.2.1.51" evidence="3"/>
<comment type="function">
    <text evidence="1">Alpha-L-fucosidase is responsible for hydrolyzing the alpha-1,6-linked fucose joined to the reducing-end N-acetylglucosamine of the carbohydrate moieties of glycoproteins.</text>
</comment>
<sequence>MFTKSFIALSLLAVSSLASQIPAPKAERPSDAQAFLKKQGKDAELFVGNENKRQWWVDSRFGVFMHWNPSSIEGTSISWGRGGLRPHHSSKENKKGVPAERYDNLYKEFNPVKFDADAWIKMVKESGAKYFVFTSKHHDGFCMFETKHTDYNIMNTPFKRDICKELAEACEKYGIKLFFYYSQPDWNHADYKKKDLTDYNKFLHAQIAELLDYPALAGIWWDGLGKHIDNWNGTELVKMIKAKRPDILMNPRFATRKWRFGDYDTPEQEIGGFQIDRPWETCLTMGQKWSHVHNTKQVLPFEVCMRSLIRCAGGDGNLLLNVGPTPEGTIRQVEQDNYRRMGQWLKKYGESIYATRGGPYKPAHWGMSTRTEKAIYLHVLQHWPDGVLEIADPGLKVLKAEALTGGDLRFSQKDGKLILNLDASSHDPANTLIKLTTEGSPLTLEVIEAEQTGKALNRQAGVTITPSSESDRGPASVLIKGGKEFVSGAHHRKAWTGLHSDKKPFLEIDLGSIKIFSKVAIEERMAWTDMCRGFFLEYQAPDGSWKEITKGDYLGYFTVDFKPVTAQKVRVRFVNHERPTAVMSFDIFE</sequence>
<evidence type="ECO:0000256" key="4">
    <source>
        <dbReference type="ARBA" id="ARBA00022729"/>
    </source>
</evidence>
<dbReference type="PANTHER" id="PTHR10030">
    <property type="entry name" value="ALPHA-L-FUCOSIDASE"/>
    <property type="match status" value="1"/>
</dbReference>
<name>A6DKM7_9BACT</name>
<dbReference type="SMART" id="SM00812">
    <property type="entry name" value="Alpha_L_fucos"/>
    <property type="match status" value="1"/>
</dbReference>
<dbReference type="Pfam" id="PF01120">
    <property type="entry name" value="Alpha_L_fucos"/>
    <property type="match status" value="1"/>
</dbReference>
<dbReference type="OrthoDB" id="1095333at2"/>
<comment type="caution">
    <text evidence="9">The sequence shown here is derived from an EMBL/GenBank/DDBJ whole genome shotgun (WGS) entry which is preliminary data.</text>
</comment>
<dbReference type="InterPro" id="IPR000421">
    <property type="entry name" value="FA58C"/>
</dbReference>
<dbReference type="PANTHER" id="PTHR10030:SF37">
    <property type="entry name" value="ALPHA-L-FUCOSIDASE-RELATED"/>
    <property type="match status" value="1"/>
</dbReference>
<protein>
    <recommendedName>
        <fullName evidence="3">alpha-L-fucosidase</fullName>
        <ecNumber evidence="3">3.2.1.51</ecNumber>
    </recommendedName>
</protein>
<dbReference type="Gene3D" id="3.20.20.80">
    <property type="entry name" value="Glycosidases"/>
    <property type="match status" value="1"/>
</dbReference>
<dbReference type="InterPro" id="IPR016286">
    <property type="entry name" value="FUC_metazoa-typ"/>
</dbReference>
<dbReference type="PROSITE" id="PS50022">
    <property type="entry name" value="FA58C_3"/>
    <property type="match status" value="1"/>
</dbReference>
<dbReference type="RefSeq" id="WP_007278439.1">
    <property type="nucleotide sequence ID" value="NZ_ABCK01000007.1"/>
</dbReference>
<dbReference type="AlphaFoldDB" id="A6DKM7"/>
<evidence type="ECO:0000313" key="10">
    <source>
        <dbReference type="Proteomes" id="UP000004947"/>
    </source>
</evidence>
<dbReference type="InterPro" id="IPR057739">
    <property type="entry name" value="Glyco_hydro_29_N"/>
</dbReference>
<keyword evidence="10" id="KW-1185">Reference proteome</keyword>
<evidence type="ECO:0000256" key="2">
    <source>
        <dbReference type="ARBA" id="ARBA00007951"/>
    </source>
</evidence>
<accession>A6DKM7</accession>
<dbReference type="eggNOG" id="COG3669">
    <property type="taxonomic scope" value="Bacteria"/>
</dbReference>
<feature type="signal peptide" evidence="7">
    <location>
        <begin position="1"/>
        <end position="20"/>
    </location>
</feature>
<keyword evidence="6" id="KW-0326">Glycosidase</keyword>
<keyword evidence="5" id="KW-0378">Hydrolase</keyword>
<evidence type="ECO:0000256" key="7">
    <source>
        <dbReference type="SAM" id="SignalP"/>
    </source>
</evidence>
<evidence type="ECO:0000256" key="5">
    <source>
        <dbReference type="ARBA" id="ARBA00022801"/>
    </source>
</evidence>
<evidence type="ECO:0000259" key="8">
    <source>
        <dbReference type="PROSITE" id="PS50022"/>
    </source>
</evidence>